<sequence length="185" mass="22089">MFRKELINRFLFTLIWLVVVTLLRLPAGNWGWYLILFWLGAGFGTLLIDLDHWFYVLVTFPQEGTSIVVRKFLKERRWREATQILSQNAQERIKLPFRNAPFQIFFTIFCFWVLTSTASWFGKGMAMAMLLQLLREEIVLLLKGRDEFLCQRLFWLLQKSPTLKQQKFFVILMLLFFLGLNLLLI</sequence>
<proteinExistence type="predicted"/>
<dbReference type="Proteomes" id="UP000229500">
    <property type="component" value="Unassembled WGS sequence"/>
</dbReference>
<protein>
    <submittedName>
        <fullName evidence="2">Uncharacterized protein</fullName>
    </submittedName>
</protein>
<keyword evidence="1" id="KW-0812">Transmembrane</keyword>
<feature type="transmembrane region" description="Helical" evidence="1">
    <location>
        <begin position="102"/>
        <end position="121"/>
    </location>
</feature>
<keyword evidence="1" id="KW-1133">Transmembrane helix</keyword>
<reference evidence="3" key="1">
    <citation type="submission" date="2017-09" db="EMBL/GenBank/DDBJ databases">
        <title>Depth-based differentiation of microbial function through sediment-hosted aquifers and enrichment of novel symbionts in the deep terrestrial subsurface.</title>
        <authorList>
            <person name="Probst A.J."/>
            <person name="Ladd B."/>
            <person name="Jarett J.K."/>
            <person name="Geller-Mcgrath D.E."/>
            <person name="Sieber C.M.K."/>
            <person name="Emerson J.B."/>
            <person name="Anantharaman K."/>
            <person name="Thomas B.C."/>
            <person name="Malmstrom R."/>
            <person name="Stieglmeier M."/>
            <person name="Klingl A."/>
            <person name="Woyke T."/>
            <person name="Ryan C.M."/>
            <person name="Banfield J.F."/>
        </authorList>
    </citation>
    <scope>NUCLEOTIDE SEQUENCE [LARGE SCALE GENOMIC DNA]</scope>
</reference>
<name>A0A2M8L5S0_9BACT</name>
<dbReference type="EMBL" id="PFEL01000049">
    <property type="protein sequence ID" value="PJE69183.1"/>
    <property type="molecule type" value="Genomic_DNA"/>
</dbReference>
<comment type="caution">
    <text evidence="2">The sequence shown here is derived from an EMBL/GenBank/DDBJ whole genome shotgun (WGS) entry which is preliminary data.</text>
</comment>
<gene>
    <name evidence="2" type="ORF">COU96_01125</name>
</gene>
<evidence type="ECO:0000313" key="2">
    <source>
        <dbReference type="EMBL" id="PJE69183.1"/>
    </source>
</evidence>
<feature type="transmembrane region" description="Helical" evidence="1">
    <location>
        <begin position="30"/>
        <end position="48"/>
    </location>
</feature>
<feature type="transmembrane region" description="Helical" evidence="1">
    <location>
        <begin position="6"/>
        <end position="23"/>
    </location>
</feature>
<feature type="transmembrane region" description="Helical" evidence="1">
    <location>
        <begin position="168"/>
        <end position="184"/>
    </location>
</feature>
<accession>A0A2M8L5S0</accession>
<dbReference type="AlphaFoldDB" id="A0A2M8L5S0"/>
<organism evidence="2 3">
    <name type="scientific">Candidatus Shapirobacteria bacterium CG10_big_fil_rev_8_21_14_0_10_38_14</name>
    <dbReference type="NCBI Taxonomy" id="1974483"/>
    <lineage>
        <taxon>Bacteria</taxon>
        <taxon>Candidatus Shapironibacteriota</taxon>
    </lineage>
</organism>
<evidence type="ECO:0000313" key="3">
    <source>
        <dbReference type="Proteomes" id="UP000229500"/>
    </source>
</evidence>
<keyword evidence="1" id="KW-0472">Membrane</keyword>
<evidence type="ECO:0000256" key="1">
    <source>
        <dbReference type="SAM" id="Phobius"/>
    </source>
</evidence>